<proteinExistence type="predicted"/>
<name>A0ABQ4B912_9ACTN</name>
<evidence type="ECO:0000256" key="1">
    <source>
        <dbReference type="SAM" id="MobiDB-lite"/>
    </source>
</evidence>
<accession>A0ABQ4B912</accession>
<dbReference type="Proteomes" id="UP000624709">
    <property type="component" value="Unassembled WGS sequence"/>
</dbReference>
<feature type="compositionally biased region" description="Basic and acidic residues" evidence="1">
    <location>
        <begin position="49"/>
        <end position="58"/>
    </location>
</feature>
<comment type="caution">
    <text evidence="2">The sequence shown here is derived from an EMBL/GenBank/DDBJ whole genome shotgun (WGS) entry which is preliminary data.</text>
</comment>
<protein>
    <submittedName>
        <fullName evidence="2">Uncharacterized protein</fullName>
    </submittedName>
</protein>
<evidence type="ECO:0000313" key="3">
    <source>
        <dbReference type="Proteomes" id="UP000624709"/>
    </source>
</evidence>
<gene>
    <name evidence="2" type="ORF">Apa02nite_032540</name>
</gene>
<dbReference type="EMBL" id="BOMS01000045">
    <property type="protein sequence ID" value="GIE67146.1"/>
    <property type="molecule type" value="Genomic_DNA"/>
</dbReference>
<sequence length="68" mass="7699">MKEACGLFGDPARREETRPGLLDLLESEIPVDDRVDALIRSYGDALFERGRLQPEKSKPTYSRPSAFM</sequence>
<feature type="compositionally biased region" description="Polar residues" evidence="1">
    <location>
        <begin position="59"/>
        <end position="68"/>
    </location>
</feature>
<organism evidence="2 3">
    <name type="scientific">Actinoplanes palleronii</name>
    <dbReference type="NCBI Taxonomy" id="113570"/>
    <lineage>
        <taxon>Bacteria</taxon>
        <taxon>Bacillati</taxon>
        <taxon>Actinomycetota</taxon>
        <taxon>Actinomycetes</taxon>
        <taxon>Micromonosporales</taxon>
        <taxon>Micromonosporaceae</taxon>
        <taxon>Actinoplanes</taxon>
    </lineage>
</organism>
<feature type="region of interest" description="Disordered" evidence="1">
    <location>
        <begin position="49"/>
        <end position="68"/>
    </location>
</feature>
<keyword evidence="3" id="KW-1185">Reference proteome</keyword>
<evidence type="ECO:0000313" key="2">
    <source>
        <dbReference type="EMBL" id="GIE67146.1"/>
    </source>
</evidence>
<reference evidence="2 3" key="1">
    <citation type="submission" date="2021-01" db="EMBL/GenBank/DDBJ databases">
        <title>Whole genome shotgun sequence of Actinoplanes palleronii NBRC 14916.</title>
        <authorList>
            <person name="Komaki H."/>
            <person name="Tamura T."/>
        </authorList>
    </citation>
    <scope>NUCLEOTIDE SEQUENCE [LARGE SCALE GENOMIC DNA]</scope>
    <source>
        <strain evidence="2 3">NBRC 14916</strain>
    </source>
</reference>